<evidence type="ECO:0000313" key="3">
    <source>
        <dbReference type="EMBL" id="AFT75368.1"/>
    </source>
</evidence>
<dbReference type="CDD" id="cd06259">
    <property type="entry name" value="YdcF-like"/>
    <property type="match status" value="1"/>
</dbReference>
<dbReference type="KEGG" id="amg:AMEC673_13410"/>
<evidence type="ECO:0000259" key="2">
    <source>
        <dbReference type="Pfam" id="PF02698"/>
    </source>
</evidence>
<dbReference type="InterPro" id="IPR003848">
    <property type="entry name" value="DUF218"/>
</dbReference>
<sequence>MIDESLFLQGSNMELLKHIVLFFISPLNLAISFFAIGMLLSRRKPYFGKTFKLMSLATFFLFSQPYVSDLLLYPLEHKHHYPNTQSDGDKPDYILVLACYYSTFGNVPDTSRWTECSLQRNIEALKLHRKSGAPILITGGNFLHDSNVNYSEKAREFFEELGVSKDKIIITKLGTDTKEEVLSALPYIAGAKTWVVSSATHIYRLENLFSFYNCVGEFFPVNHHSKGLLTPYLAFPSASALLKSELAFYEYLALMKQKLISNTVN</sequence>
<evidence type="ECO:0000313" key="4">
    <source>
        <dbReference type="Proteomes" id="UP000006296"/>
    </source>
</evidence>
<organism evidence="3 4">
    <name type="scientific">Alteromonas macleodii (strain English Channel 673)</name>
    <dbReference type="NCBI Taxonomy" id="1004788"/>
    <lineage>
        <taxon>Bacteria</taxon>
        <taxon>Pseudomonadati</taxon>
        <taxon>Pseudomonadota</taxon>
        <taxon>Gammaproteobacteria</taxon>
        <taxon>Alteromonadales</taxon>
        <taxon>Alteromonadaceae</taxon>
        <taxon>Alteromonas/Salinimonas group</taxon>
        <taxon>Alteromonas</taxon>
    </lineage>
</organism>
<evidence type="ECO:0000256" key="1">
    <source>
        <dbReference type="SAM" id="Phobius"/>
    </source>
</evidence>
<feature type="transmembrane region" description="Helical" evidence="1">
    <location>
        <begin position="20"/>
        <end position="41"/>
    </location>
</feature>
<accession>A0AB33A0M7</accession>
<keyword evidence="1" id="KW-1133">Transmembrane helix</keyword>
<reference evidence="4" key="1">
    <citation type="journal article" date="2012" name="Sci. Rep.">
        <title>Genomes of surface isolates of Alteromonas macleodii: the life of a widespread marine opportunistic copiotroph.</title>
        <authorList>
            <person name="Lopez-Perez M."/>
            <person name="Gonzaga A."/>
            <person name="Martin-Cuadrado A.B."/>
            <person name="Onyshchenko O."/>
            <person name="Ghavidel A."/>
            <person name="Ghai R."/>
            <person name="Rodriguez-Valera F."/>
        </authorList>
    </citation>
    <scope>NUCLEOTIDE SEQUENCE [LARGE SCALE GENOMIC DNA]</scope>
    <source>
        <strain evidence="4">English Channel 673</strain>
    </source>
</reference>
<proteinExistence type="predicted"/>
<dbReference type="AlphaFoldDB" id="A0AB33A0M7"/>
<keyword evidence="1" id="KW-0472">Membrane</keyword>
<gene>
    <name evidence="3" type="ordered locus">AMEC673_13410</name>
</gene>
<dbReference type="EMBL" id="CP003844">
    <property type="protein sequence ID" value="AFT75368.1"/>
    <property type="molecule type" value="Genomic_DNA"/>
</dbReference>
<keyword evidence="1" id="KW-0812">Transmembrane</keyword>
<feature type="domain" description="DUF218" evidence="2">
    <location>
        <begin position="92"/>
        <end position="253"/>
    </location>
</feature>
<dbReference type="Pfam" id="PF02698">
    <property type="entry name" value="DUF218"/>
    <property type="match status" value="1"/>
</dbReference>
<dbReference type="Proteomes" id="UP000006296">
    <property type="component" value="Chromosome"/>
</dbReference>
<name>A0AB33A0M7_ALTME</name>
<protein>
    <recommendedName>
        <fullName evidence="2">DUF218 domain-containing protein</fullName>
    </recommendedName>
</protein>